<gene>
    <name evidence="1" type="ORF">HGRIS_000582</name>
</gene>
<name>A0ABR3JRL5_9AGAR</name>
<accession>A0ABR3JRL5</accession>
<sequence length="80" mass="9201">MRNDLCDKFSKDIHRLLFCSLWNTCSARSFALLAYPLDNQPVCRKDDCERRIEAPTEVRTPDSISASAGFTCDQCIIYHQ</sequence>
<protein>
    <submittedName>
        <fullName evidence="1">Uncharacterized protein</fullName>
    </submittedName>
</protein>
<dbReference type="Proteomes" id="UP001556367">
    <property type="component" value="Unassembled WGS sequence"/>
</dbReference>
<comment type="caution">
    <text evidence="1">The sequence shown here is derived from an EMBL/GenBank/DDBJ whole genome shotgun (WGS) entry which is preliminary data.</text>
</comment>
<evidence type="ECO:0000313" key="2">
    <source>
        <dbReference type="Proteomes" id="UP001556367"/>
    </source>
</evidence>
<proteinExistence type="predicted"/>
<reference evidence="2" key="1">
    <citation type="submission" date="2024-06" db="EMBL/GenBank/DDBJ databases">
        <title>Multi-omics analyses provide insights into the biosynthesis of the anticancer antibiotic pleurotin in Hohenbuehelia grisea.</title>
        <authorList>
            <person name="Weaver J.A."/>
            <person name="Alberti F."/>
        </authorList>
    </citation>
    <scope>NUCLEOTIDE SEQUENCE [LARGE SCALE GENOMIC DNA]</scope>
    <source>
        <strain evidence="2">T-177</strain>
    </source>
</reference>
<dbReference type="EMBL" id="JASNQZ010000004">
    <property type="protein sequence ID" value="KAL0958439.1"/>
    <property type="molecule type" value="Genomic_DNA"/>
</dbReference>
<keyword evidence="2" id="KW-1185">Reference proteome</keyword>
<evidence type="ECO:0000313" key="1">
    <source>
        <dbReference type="EMBL" id="KAL0958439.1"/>
    </source>
</evidence>
<organism evidence="1 2">
    <name type="scientific">Hohenbuehelia grisea</name>
    <dbReference type="NCBI Taxonomy" id="104357"/>
    <lineage>
        <taxon>Eukaryota</taxon>
        <taxon>Fungi</taxon>
        <taxon>Dikarya</taxon>
        <taxon>Basidiomycota</taxon>
        <taxon>Agaricomycotina</taxon>
        <taxon>Agaricomycetes</taxon>
        <taxon>Agaricomycetidae</taxon>
        <taxon>Agaricales</taxon>
        <taxon>Pleurotineae</taxon>
        <taxon>Pleurotaceae</taxon>
        <taxon>Hohenbuehelia</taxon>
    </lineage>
</organism>